<feature type="transmembrane region" description="Helical" evidence="6">
    <location>
        <begin position="421"/>
        <end position="451"/>
    </location>
</feature>
<feature type="domain" description="ABC3 transporter permease C-terminal" evidence="7">
    <location>
        <begin position="764"/>
        <end position="877"/>
    </location>
</feature>
<comment type="subcellular location">
    <subcellularLocation>
        <location evidence="1">Cell membrane</location>
        <topology evidence="1">Multi-pass membrane protein</topology>
    </subcellularLocation>
</comment>
<feature type="domain" description="MacB-like periplasmic core" evidence="8">
    <location>
        <begin position="530"/>
        <end position="689"/>
    </location>
</feature>
<keyword evidence="3 6" id="KW-0812">Transmembrane</keyword>
<feature type="transmembrane region" description="Helical" evidence="6">
    <location>
        <begin position="762"/>
        <end position="787"/>
    </location>
</feature>
<feature type="transmembrane region" description="Helical" evidence="6">
    <location>
        <begin position="814"/>
        <end position="833"/>
    </location>
</feature>
<feature type="transmembrane region" description="Helical" evidence="6">
    <location>
        <begin position="116"/>
        <end position="136"/>
    </location>
</feature>
<feature type="transmembrane region" description="Helical" evidence="6">
    <location>
        <begin position="519"/>
        <end position="537"/>
    </location>
</feature>
<evidence type="ECO:0000256" key="2">
    <source>
        <dbReference type="ARBA" id="ARBA00022475"/>
    </source>
</evidence>
<evidence type="ECO:0000256" key="1">
    <source>
        <dbReference type="ARBA" id="ARBA00004651"/>
    </source>
</evidence>
<dbReference type="InterPro" id="IPR050250">
    <property type="entry name" value="Macrolide_Exporter_MacB"/>
</dbReference>
<dbReference type="InterPro" id="IPR047699">
    <property type="entry name" value="Permease_put_prefix"/>
</dbReference>
<evidence type="ECO:0000259" key="8">
    <source>
        <dbReference type="Pfam" id="PF12704"/>
    </source>
</evidence>
<feature type="transmembrane region" description="Helical" evidence="6">
    <location>
        <begin position="375"/>
        <end position="397"/>
    </location>
</feature>
<gene>
    <name evidence="9" type="ORF">J2W84_003025</name>
</gene>
<keyword evidence="5 6" id="KW-0472">Membrane</keyword>
<feature type="domain" description="MacB-like periplasmic core" evidence="8">
    <location>
        <begin position="115"/>
        <end position="335"/>
    </location>
</feature>
<proteinExistence type="predicted"/>
<dbReference type="PANTHER" id="PTHR30572:SF18">
    <property type="entry name" value="ABC-TYPE MACROLIDE FAMILY EXPORT SYSTEM PERMEASE COMPONENT 2"/>
    <property type="match status" value="1"/>
</dbReference>
<name>A0ABU1QXU2_9BACT</name>
<feature type="transmembrane region" description="Helical" evidence="6">
    <location>
        <begin position="471"/>
        <end position="498"/>
    </location>
</feature>
<protein>
    <submittedName>
        <fullName evidence="9">Permease</fullName>
    </submittedName>
</protein>
<feature type="domain" description="ABC3 transporter permease C-terminal" evidence="7">
    <location>
        <begin position="380"/>
        <end position="494"/>
    </location>
</feature>
<reference evidence="9 10" key="1">
    <citation type="submission" date="2023-07" db="EMBL/GenBank/DDBJ databases">
        <title>Sorghum-associated microbial communities from plants grown in Nebraska, USA.</title>
        <authorList>
            <person name="Schachtman D."/>
        </authorList>
    </citation>
    <scope>NUCLEOTIDE SEQUENCE [LARGE SCALE GENOMIC DNA]</scope>
    <source>
        <strain evidence="9 10">BE57</strain>
    </source>
</reference>
<keyword evidence="2" id="KW-1003">Cell membrane</keyword>
<dbReference type="Pfam" id="PF02687">
    <property type="entry name" value="FtsX"/>
    <property type="match status" value="2"/>
</dbReference>
<evidence type="ECO:0000313" key="9">
    <source>
        <dbReference type="EMBL" id="MDR6805977.1"/>
    </source>
</evidence>
<sequence>MKKQKQAIPPRFAHRLFRLLCPPELFEELEGDMQEQFELDVNRAGEVAARKTYLLEAVKFAKPYYLKRRVAGLLTSRRKTQKKVHHYSPKPLSTAMIKNYLTLAQRTIVRYKSYTLINVLGLALGLSCGILIFSLVNYHLGFDKFHANADRVYRITSELHNETVSKYGSVPQPIGAAMRDDYPFVEKVSMLISFGGNISFPSRRDNPKFNDGVAYAEPDFFHILDFPFLAGDPEGALSQPNTAVITERLAQKYFKKDQAIGKRFRLDNKTDFTITGILKNLPENTDIRQEIYLSYPSIKQTTPWLNTWGGILSATQAYVLLKPGTDASKTDQAMAGISTKYYNAKDAKIFKFHLQPLSDIHMNLEFGGAIAKNQLIALSLIGIFLVITACVNFINLATAQALGRSKEIGVRKVMGSMKGQLFWQFIVETGLVTLIAFIVAIGLSYLALPFMNEMLSTRVTLDWLKDINQPIFAACLLVVVTFISGSYPGLVLAGFQPITALKGKLTQSQIGGFSIRKGLVIAQFAISQTLLIGTIVITSQMRFNTQTDMGFKKDAIVLMPVPETSPAKQSAMRARFSQLPGVEKVAFLSAPPASPENNFDTGIRYAGRPENEKFTIFYKTGDPEYLSMFGLKLVAGRNLVSSDTTREYLLNETAVEKLGMKSPHEVIGKNVNINGRNGIIVGVMKDFHSKSFRERIDPVCLTTRAVDNAQCALKVSNRNLAATLASIQKLWNETNPDYIYSYQFLDEHLQRFYEFDQLILQLMWVFAGVAIFISSLGLYGLISFMVAQKTKEIGVRKTLGAGVGSIVWLFGRQFAHLLVIAFVIAAPIGWWLVDKYLADFQYHIELDLATFIAALGMTLMIAIVTVGYRSVKAALINPVNALRSE</sequence>
<keyword evidence="10" id="KW-1185">Reference proteome</keyword>
<evidence type="ECO:0000256" key="6">
    <source>
        <dbReference type="SAM" id="Phobius"/>
    </source>
</evidence>
<evidence type="ECO:0000313" key="10">
    <source>
        <dbReference type="Proteomes" id="UP001264980"/>
    </source>
</evidence>
<dbReference type="Pfam" id="PF12704">
    <property type="entry name" value="MacB_PCD"/>
    <property type="match status" value="2"/>
</dbReference>
<dbReference type="NCBIfam" id="NF038404">
    <property type="entry name" value="perm_prefix_2"/>
    <property type="match status" value="1"/>
</dbReference>
<evidence type="ECO:0000259" key="7">
    <source>
        <dbReference type="Pfam" id="PF02687"/>
    </source>
</evidence>
<feature type="transmembrane region" description="Helical" evidence="6">
    <location>
        <begin position="848"/>
        <end position="868"/>
    </location>
</feature>
<dbReference type="PANTHER" id="PTHR30572">
    <property type="entry name" value="MEMBRANE COMPONENT OF TRANSPORTER-RELATED"/>
    <property type="match status" value="1"/>
</dbReference>
<accession>A0ABU1QXU2</accession>
<evidence type="ECO:0000256" key="3">
    <source>
        <dbReference type="ARBA" id="ARBA00022692"/>
    </source>
</evidence>
<keyword evidence="4 6" id="KW-1133">Transmembrane helix</keyword>
<dbReference type="InterPro" id="IPR025857">
    <property type="entry name" value="MacB_PCD"/>
</dbReference>
<dbReference type="InterPro" id="IPR003838">
    <property type="entry name" value="ABC3_permease_C"/>
</dbReference>
<dbReference type="EMBL" id="JAVDTI010000003">
    <property type="protein sequence ID" value="MDR6805977.1"/>
    <property type="molecule type" value="Genomic_DNA"/>
</dbReference>
<dbReference type="RefSeq" id="WP_309984374.1">
    <property type="nucleotide sequence ID" value="NZ_JAVDTI010000003.1"/>
</dbReference>
<evidence type="ECO:0000256" key="4">
    <source>
        <dbReference type="ARBA" id="ARBA00022989"/>
    </source>
</evidence>
<evidence type="ECO:0000256" key="5">
    <source>
        <dbReference type="ARBA" id="ARBA00023136"/>
    </source>
</evidence>
<dbReference type="Proteomes" id="UP001264980">
    <property type="component" value="Unassembled WGS sequence"/>
</dbReference>
<comment type="caution">
    <text evidence="9">The sequence shown here is derived from an EMBL/GenBank/DDBJ whole genome shotgun (WGS) entry which is preliminary data.</text>
</comment>
<organism evidence="9 10">
    <name type="scientific">Dyadobacter fermentans</name>
    <dbReference type="NCBI Taxonomy" id="94254"/>
    <lineage>
        <taxon>Bacteria</taxon>
        <taxon>Pseudomonadati</taxon>
        <taxon>Bacteroidota</taxon>
        <taxon>Cytophagia</taxon>
        <taxon>Cytophagales</taxon>
        <taxon>Spirosomataceae</taxon>
        <taxon>Dyadobacter</taxon>
    </lineage>
</organism>